<protein>
    <submittedName>
        <fullName evidence="1">Uncharacterized protein</fullName>
    </submittedName>
</protein>
<evidence type="ECO:0000313" key="1">
    <source>
        <dbReference type="EMBL" id="KIM99398.1"/>
    </source>
</evidence>
<dbReference type="EMBL" id="KN832879">
    <property type="protein sequence ID" value="KIM99398.1"/>
    <property type="molecule type" value="Genomic_DNA"/>
</dbReference>
<dbReference type="InParanoid" id="A0A0C3CK88"/>
<dbReference type="HOGENOM" id="CLU_2850291_0_0_1"/>
<accession>A0A0C3CK88</accession>
<evidence type="ECO:0000313" key="2">
    <source>
        <dbReference type="Proteomes" id="UP000054321"/>
    </source>
</evidence>
<gene>
    <name evidence="1" type="ORF">OIDMADRAFT_20020</name>
</gene>
<sequence length="65" mass="8038">MPRREYLKHFAHDENGRYIGTEKQRNWTKKDLDLEFGAYQNPTPQRWVRSEERGRVFMSEDRDHK</sequence>
<proteinExistence type="predicted"/>
<reference evidence="1 2" key="1">
    <citation type="submission" date="2014-04" db="EMBL/GenBank/DDBJ databases">
        <authorList>
            <consortium name="DOE Joint Genome Institute"/>
            <person name="Kuo A."/>
            <person name="Martino E."/>
            <person name="Perotto S."/>
            <person name="Kohler A."/>
            <person name="Nagy L.G."/>
            <person name="Floudas D."/>
            <person name="Copeland A."/>
            <person name="Barry K.W."/>
            <person name="Cichocki N."/>
            <person name="Veneault-Fourrey C."/>
            <person name="LaButti K."/>
            <person name="Lindquist E.A."/>
            <person name="Lipzen A."/>
            <person name="Lundell T."/>
            <person name="Morin E."/>
            <person name="Murat C."/>
            <person name="Sun H."/>
            <person name="Tunlid A."/>
            <person name="Henrissat B."/>
            <person name="Grigoriev I.V."/>
            <person name="Hibbett D.S."/>
            <person name="Martin F."/>
            <person name="Nordberg H.P."/>
            <person name="Cantor M.N."/>
            <person name="Hua S.X."/>
        </authorList>
    </citation>
    <scope>NUCLEOTIDE SEQUENCE [LARGE SCALE GENOMIC DNA]</scope>
    <source>
        <strain evidence="1 2">Zn</strain>
    </source>
</reference>
<dbReference type="Proteomes" id="UP000054321">
    <property type="component" value="Unassembled WGS sequence"/>
</dbReference>
<organism evidence="1 2">
    <name type="scientific">Oidiodendron maius (strain Zn)</name>
    <dbReference type="NCBI Taxonomy" id="913774"/>
    <lineage>
        <taxon>Eukaryota</taxon>
        <taxon>Fungi</taxon>
        <taxon>Dikarya</taxon>
        <taxon>Ascomycota</taxon>
        <taxon>Pezizomycotina</taxon>
        <taxon>Leotiomycetes</taxon>
        <taxon>Leotiomycetes incertae sedis</taxon>
        <taxon>Myxotrichaceae</taxon>
        <taxon>Oidiodendron</taxon>
    </lineage>
</organism>
<name>A0A0C3CK88_OIDMZ</name>
<dbReference type="AlphaFoldDB" id="A0A0C3CK88"/>
<reference evidence="2" key="2">
    <citation type="submission" date="2015-01" db="EMBL/GenBank/DDBJ databases">
        <title>Evolutionary Origins and Diversification of the Mycorrhizal Mutualists.</title>
        <authorList>
            <consortium name="DOE Joint Genome Institute"/>
            <consortium name="Mycorrhizal Genomics Consortium"/>
            <person name="Kohler A."/>
            <person name="Kuo A."/>
            <person name="Nagy L.G."/>
            <person name="Floudas D."/>
            <person name="Copeland A."/>
            <person name="Barry K.W."/>
            <person name="Cichocki N."/>
            <person name="Veneault-Fourrey C."/>
            <person name="LaButti K."/>
            <person name="Lindquist E.A."/>
            <person name="Lipzen A."/>
            <person name="Lundell T."/>
            <person name="Morin E."/>
            <person name="Murat C."/>
            <person name="Riley R."/>
            <person name="Ohm R."/>
            <person name="Sun H."/>
            <person name="Tunlid A."/>
            <person name="Henrissat B."/>
            <person name="Grigoriev I.V."/>
            <person name="Hibbett D.S."/>
            <person name="Martin F."/>
        </authorList>
    </citation>
    <scope>NUCLEOTIDE SEQUENCE [LARGE SCALE GENOMIC DNA]</scope>
    <source>
        <strain evidence="2">Zn</strain>
    </source>
</reference>
<keyword evidence="2" id="KW-1185">Reference proteome</keyword>
<dbReference type="OrthoDB" id="4158258at2759"/>